<sequence length="84" mass="9820">MTYEQVASEVVDGKIVIDWTKGPSDAKFYTPETYENYETFLKVEQGEVYVIHMKNDDDPKWRVAFFDSVKEMLEDESVIAKESE</sequence>
<keyword evidence="2" id="KW-1185">Reference proteome</keyword>
<name>A0AAX4G784_9CAUD</name>
<dbReference type="Proteomes" id="UP001305174">
    <property type="component" value="Segment"/>
</dbReference>
<reference evidence="2" key="1">
    <citation type="submission" date="2024-05" db="EMBL/GenBank/DDBJ databases">
        <authorList>
            <person name="Tikunov A.Y."/>
            <person name="Morozova V.V."/>
            <person name="Kozlova Y.N."/>
            <person name="Tikunova N.V."/>
            <person name="Babkin I.V."/>
        </authorList>
    </citation>
    <scope>NUCLEOTIDE SEQUENCE [LARGE SCALE GENOMIC DNA]</scope>
</reference>
<evidence type="ECO:0000313" key="2">
    <source>
        <dbReference type="Proteomes" id="UP001305174"/>
    </source>
</evidence>
<accession>A0AAX4G784</accession>
<organism evidence="1 2">
    <name type="scientific">Pseudomonas phage vB_PseuGesM_254</name>
    <dbReference type="NCBI Taxonomy" id="3092638"/>
    <lineage>
        <taxon>Viruses</taxon>
        <taxon>Duplodnaviria</taxon>
        <taxon>Heunggongvirae</taxon>
        <taxon>Uroviricota</taxon>
        <taxon>Caudoviricetes</taxon>
        <taxon>Vandenendeviridae</taxon>
        <taxon>Chemalvirus</taxon>
        <taxon>Chemalvirus PseuGes254</taxon>
    </lineage>
</organism>
<evidence type="ECO:0000313" key="1">
    <source>
        <dbReference type="EMBL" id="WOZ57540.1"/>
    </source>
</evidence>
<protein>
    <submittedName>
        <fullName evidence="1">Uncharacterized protein</fullName>
    </submittedName>
</protein>
<dbReference type="EMBL" id="OR575930">
    <property type="protein sequence ID" value="WOZ57540.1"/>
    <property type="molecule type" value="Genomic_DNA"/>
</dbReference>
<proteinExistence type="predicted"/>